<evidence type="ECO:0000256" key="9">
    <source>
        <dbReference type="RuleBase" id="RU003357"/>
    </source>
</evidence>
<comment type="caution">
    <text evidence="14">The sequence shown here is derived from an EMBL/GenBank/DDBJ whole genome shotgun (WGS) entry which is preliminary data.</text>
</comment>
<keyword evidence="6 8" id="KW-0472">Membrane</keyword>
<dbReference type="RefSeq" id="WP_343892416.1">
    <property type="nucleotide sequence ID" value="NZ_BAAAEH010000059.1"/>
</dbReference>
<feature type="compositionally biased region" description="Low complexity" evidence="10">
    <location>
        <begin position="43"/>
        <end position="54"/>
    </location>
</feature>
<proteinExistence type="inferred from homology"/>
<keyword evidence="2 8" id="KW-0813">Transport</keyword>
<evidence type="ECO:0000313" key="15">
    <source>
        <dbReference type="Proteomes" id="UP001419910"/>
    </source>
</evidence>
<evidence type="ECO:0000256" key="6">
    <source>
        <dbReference type="ARBA" id="ARBA00023136"/>
    </source>
</evidence>
<evidence type="ECO:0000256" key="10">
    <source>
        <dbReference type="SAM" id="MobiDB-lite"/>
    </source>
</evidence>
<dbReference type="EMBL" id="JBDIME010000016">
    <property type="protein sequence ID" value="MEN2791330.1"/>
    <property type="molecule type" value="Genomic_DNA"/>
</dbReference>
<reference evidence="14 15" key="1">
    <citation type="submission" date="2024-05" db="EMBL/GenBank/DDBJ databases">
        <authorList>
            <person name="Liu Q."/>
            <person name="Xin Y.-H."/>
        </authorList>
    </citation>
    <scope>NUCLEOTIDE SEQUENCE [LARGE SCALE GENOMIC DNA]</scope>
    <source>
        <strain evidence="14 15">CGMCC 1.10181</strain>
    </source>
</reference>
<evidence type="ECO:0000313" key="14">
    <source>
        <dbReference type="EMBL" id="MEN2791330.1"/>
    </source>
</evidence>
<dbReference type="PANTHER" id="PTHR47234:SF2">
    <property type="entry name" value="TONB-DEPENDENT RECEPTOR"/>
    <property type="match status" value="1"/>
</dbReference>
<evidence type="ECO:0000256" key="11">
    <source>
        <dbReference type="SAM" id="SignalP"/>
    </source>
</evidence>
<dbReference type="Gene3D" id="2.170.130.10">
    <property type="entry name" value="TonB-dependent receptor, plug domain"/>
    <property type="match status" value="1"/>
</dbReference>
<feature type="region of interest" description="Disordered" evidence="10">
    <location>
        <begin position="38"/>
        <end position="58"/>
    </location>
</feature>
<protein>
    <submittedName>
        <fullName evidence="14">TonB-dependent receptor</fullName>
    </submittedName>
</protein>
<evidence type="ECO:0000256" key="5">
    <source>
        <dbReference type="ARBA" id="ARBA00023077"/>
    </source>
</evidence>
<keyword evidence="3 8" id="KW-1134">Transmembrane beta strand</keyword>
<keyword evidence="5 9" id="KW-0798">TonB box</keyword>
<dbReference type="InterPro" id="IPR036942">
    <property type="entry name" value="Beta-barrel_TonB_sf"/>
</dbReference>
<evidence type="ECO:0000256" key="3">
    <source>
        <dbReference type="ARBA" id="ARBA00022452"/>
    </source>
</evidence>
<dbReference type="PROSITE" id="PS52016">
    <property type="entry name" value="TONB_DEPENDENT_REC_3"/>
    <property type="match status" value="1"/>
</dbReference>
<feature type="domain" description="TonB-dependent receptor-like beta-barrel" evidence="12">
    <location>
        <begin position="436"/>
        <end position="956"/>
    </location>
</feature>
<dbReference type="Gene3D" id="2.40.170.20">
    <property type="entry name" value="TonB-dependent receptor, beta-barrel domain"/>
    <property type="match status" value="1"/>
</dbReference>
<dbReference type="Proteomes" id="UP001419910">
    <property type="component" value="Unassembled WGS sequence"/>
</dbReference>
<feature type="chain" id="PRO_5046317384" evidence="11">
    <location>
        <begin position="29"/>
        <end position="994"/>
    </location>
</feature>
<evidence type="ECO:0000256" key="7">
    <source>
        <dbReference type="ARBA" id="ARBA00023237"/>
    </source>
</evidence>
<dbReference type="Pfam" id="PF07715">
    <property type="entry name" value="Plug"/>
    <property type="match status" value="1"/>
</dbReference>
<evidence type="ECO:0000259" key="13">
    <source>
        <dbReference type="Pfam" id="PF07715"/>
    </source>
</evidence>
<dbReference type="Pfam" id="PF00593">
    <property type="entry name" value="TonB_dep_Rec_b-barrel"/>
    <property type="match status" value="1"/>
</dbReference>
<comment type="subcellular location">
    <subcellularLocation>
        <location evidence="1 8">Cell outer membrane</location>
        <topology evidence="1 8">Multi-pass membrane protein</topology>
    </subcellularLocation>
</comment>
<feature type="signal peptide" evidence="11">
    <location>
        <begin position="1"/>
        <end position="28"/>
    </location>
</feature>
<dbReference type="SUPFAM" id="SSF56935">
    <property type="entry name" value="Porins"/>
    <property type="match status" value="1"/>
</dbReference>
<evidence type="ECO:0000256" key="4">
    <source>
        <dbReference type="ARBA" id="ARBA00022692"/>
    </source>
</evidence>
<keyword evidence="11" id="KW-0732">Signal</keyword>
<keyword evidence="7 8" id="KW-0998">Cell outer membrane</keyword>
<keyword evidence="15" id="KW-1185">Reference proteome</keyword>
<evidence type="ECO:0000256" key="2">
    <source>
        <dbReference type="ARBA" id="ARBA00022448"/>
    </source>
</evidence>
<dbReference type="InterPro" id="IPR037066">
    <property type="entry name" value="Plug_dom_sf"/>
</dbReference>
<accession>A0ABU9Y699</accession>
<dbReference type="PANTHER" id="PTHR47234">
    <property type="match status" value="1"/>
</dbReference>
<feature type="domain" description="TonB-dependent receptor plug" evidence="13">
    <location>
        <begin position="74"/>
        <end position="191"/>
    </location>
</feature>
<dbReference type="InterPro" id="IPR000531">
    <property type="entry name" value="Beta-barrel_TonB"/>
</dbReference>
<dbReference type="InterPro" id="IPR039426">
    <property type="entry name" value="TonB-dep_rcpt-like"/>
</dbReference>
<sequence>MILKKQAFGAYLLASTSMLLIAPGMAHAQVAATADANADKDATGAPPADTTAQASESTGEIIVTGSRLQHSGFDTPTPVTVIGAKDLAQRGATSISQVLQQLPSVTASATAQSTGLLSGGGSGNYLNLRSLGTARTLVLIDGQRMVPTYSSSANLSGAVNLNVIPSIAIGRVDIVTGGASAAYGSDAVAGVANIIFDREFKGFKADLQYGISQRGDRPDYKIGLMVGQDFADHRGHFVIAGEWERSGGIANQGARAWGRKGYMIYPNPANTSSTDGIPALITRANVRIAATYGGLITSATQNGVSASTLGNSTSPLSHIQFGDGGTPIAFVDGTEAGPSYRVGGDGVKATQIAPITVPQDRKDVLAAADYKITDNITAFGDFLFSDSRGSWAIQPWFNALGTDLTISSGNPFIPTSIQQTMTANNITAFKLGRINQDFGSVHVDNTSTTYRIVGGLKGTLGDTSWKWDVAGYYSKLDYSTLGLGNINLTNYALAVDAVRDPASGKTVCRATLNAASLPAPLQALAKACVPINVFGNGSPSAAALAYIKGTSEYISTNTMSGGTANIRGDLFSLWSKPVSLALGGEYRRERLDSDADPVMQQLGWAVMNTSGVHAGLEVKEGYAEINAPIVDSKPFLKSLEVNGAFRYTDYSTSGSSNTWKLGAIWEPVSSLRLRGTVSRDIRAPNLRELFSGAQITNFSPNDPCNAVNQAASATTAANCRAAGLPANFVSTVGNALTVTLGNTALRPEIADTKTFGAVFSPKFLPGFRMSVDWYDINIKNAIGAIGTSQNILDFCYKQSRPVCGYINRDANGQLISVNNVNINGSIETEKGVDFDILYGFDLNVLSTHGRLTTHILASYVYSDLRSPDGVTFIQRAGDLVGRPKWTGNATISYDTDKFGFSILERLIGKAHIDNTFTSIENIDNNNMPTMLYTDINLRYAVTNGGRIELYGGVHNLLDKDPPVDPVQFIYSYGTNLTFYDVVGRSFYIGARVKF</sequence>
<dbReference type="InterPro" id="IPR012910">
    <property type="entry name" value="Plug_dom"/>
</dbReference>
<comment type="similarity">
    <text evidence="8 9">Belongs to the TonB-dependent receptor family.</text>
</comment>
<evidence type="ECO:0000259" key="12">
    <source>
        <dbReference type="Pfam" id="PF00593"/>
    </source>
</evidence>
<name>A0ABU9Y699_9SPHN</name>
<keyword evidence="14" id="KW-0675">Receptor</keyword>
<keyword evidence="4 8" id="KW-0812">Transmembrane</keyword>
<gene>
    <name evidence="14" type="ORF">ABC974_16970</name>
</gene>
<organism evidence="14 15">
    <name type="scientific">Sphingomonas oligophenolica</name>
    <dbReference type="NCBI Taxonomy" id="301154"/>
    <lineage>
        <taxon>Bacteria</taxon>
        <taxon>Pseudomonadati</taxon>
        <taxon>Pseudomonadota</taxon>
        <taxon>Alphaproteobacteria</taxon>
        <taxon>Sphingomonadales</taxon>
        <taxon>Sphingomonadaceae</taxon>
        <taxon>Sphingomonas</taxon>
    </lineage>
</organism>
<evidence type="ECO:0000256" key="8">
    <source>
        <dbReference type="PROSITE-ProRule" id="PRU01360"/>
    </source>
</evidence>
<evidence type="ECO:0000256" key="1">
    <source>
        <dbReference type="ARBA" id="ARBA00004571"/>
    </source>
</evidence>